<dbReference type="EMBL" id="CCYD01000291">
    <property type="protein sequence ID" value="CEG37907.1"/>
    <property type="molecule type" value="Genomic_DNA"/>
</dbReference>
<sequence length="71" mass="7840">MILMIQSSPATSSCITTPVHFTSDLYHENCIKVSHLSDIDLVVVDDSFGNCVIALLTALWLHRPAFTIHVT</sequence>
<accession>A0A0N7L477</accession>
<organism evidence="1 2">
    <name type="scientific">Plasmopara halstedii</name>
    <name type="common">Downy mildew of sunflower</name>
    <dbReference type="NCBI Taxonomy" id="4781"/>
    <lineage>
        <taxon>Eukaryota</taxon>
        <taxon>Sar</taxon>
        <taxon>Stramenopiles</taxon>
        <taxon>Oomycota</taxon>
        <taxon>Peronosporomycetes</taxon>
        <taxon>Peronosporales</taxon>
        <taxon>Peronosporaceae</taxon>
        <taxon>Plasmopara</taxon>
    </lineage>
</organism>
<evidence type="ECO:0000313" key="2">
    <source>
        <dbReference type="Proteomes" id="UP000054928"/>
    </source>
</evidence>
<reference evidence="2" key="1">
    <citation type="submission" date="2014-09" db="EMBL/GenBank/DDBJ databases">
        <authorList>
            <person name="Sharma Rahul"/>
            <person name="Thines Marco"/>
        </authorList>
    </citation>
    <scope>NUCLEOTIDE SEQUENCE [LARGE SCALE GENOMIC DNA]</scope>
</reference>
<name>A0A0N7L477_PLAHL</name>
<evidence type="ECO:0000313" key="1">
    <source>
        <dbReference type="EMBL" id="CEG37907.1"/>
    </source>
</evidence>
<dbReference type="GeneID" id="59052914"/>
<protein>
    <submittedName>
        <fullName evidence="1">Uncharacterized protein</fullName>
    </submittedName>
</protein>
<keyword evidence="2" id="KW-1185">Reference proteome</keyword>
<dbReference type="RefSeq" id="XP_036263054.1">
    <property type="nucleotide sequence ID" value="XM_036407344.1"/>
</dbReference>
<dbReference type="Proteomes" id="UP000054928">
    <property type="component" value="Unassembled WGS sequence"/>
</dbReference>
<dbReference type="AlphaFoldDB" id="A0A0N7L477"/>
<proteinExistence type="predicted"/>